<comment type="caution">
    <text evidence="3">The sequence shown here is derived from an EMBL/GenBank/DDBJ whole genome shotgun (WGS) entry which is preliminary data.</text>
</comment>
<reference evidence="3 4" key="1">
    <citation type="submission" date="2018-07" db="EMBL/GenBank/DDBJ databases">
        <title>Genomic Encyclopedia of Type Strains, Phase IV (KMG-IV): sequencing the most valuable type-strain genomes for metagenomic binning, comparative biology and taxonomic classification.</title>
        <authorList>
            <person name="Goeker M."/>
        </authorList>
    </citation>
    <scope>NUCLEOTIDE SEQUENCE [LARGE SCALE GENOMIC DNA]</scope>
    <source>
        <strain evidence="3 4">DSM 21410</strain>
    </source>
</reference>
<dbReference type="EMBL" id="QPJS01000011">
    <property type="protein sequence ID" value="RCX00998.1"/>
    <property type="molecule type" value="Genomic_DNA"/>
</dbReference>
<dbReference type="InterPro" id="IPR010982">
    <property type="entry name" value="Lambda_DNA-bd_dom_sf"/>
</dbReference>
<dbReference type="SMART" id="SM00530">
    <property type="entry name" value="HTH_XRE"/>
    <property type="match status" value="1"/>
</dbReference>
<sequence length="132" mass="14372">MLPLLAIKQAIFGHRKKINSIREAKGKTAKEVISAVGMGAPMYSCIESGVNEPSLSTLEKIAKALGVKLSDLFDTDDKLADVNSYDAFLMEKIKLVETLNEEEKKMVSSFVDALVGKKKLKDALSGVLNDVK</sequence>
<evidence type="ECO:0000313" key="3">
    <source>
        <dbReference type="EMBL" id="RCX00998.1"/>
    </source>
</evidence>
<dbReference type="InterPro" id="IPR050807">
    <property type="entry name" value="TransReg_Diox_bact_type"/>
</dbReference>
<dbReference type="PANTHER" id="PTHR46797">
    <property type="entry name" value="HTH-TYPE TRANSCRIPTIONAL REGULATOR"/>
    <property type="match status" value="1"/>
</dbReference>
<gene>
    <name evidence="3" type="ORF">DES35_1119</name>
</gene>
<dbReference type="GO" id="GO:0005829">
    <property type="term" value="C:cytosol"/>
    <property type="evidence" value="ECO:0007669"/>
    <property type="project" value="TreeGrafter"/>
</dbReference>
<dbReference type="GO" id="GO:0003677">
    <property type="term" value="F:DNA binding"/>
    <property type="evidence" value="ECO:0007669"/>
    <property type="project" value="UniProtKB-KW"/>
</dbReference>
<dbReference type="CDD" id="cd00093">
    <property type="entry name" value="HTH_XRE"/>
    <property type="match status" value="1"/>
</dbReference>
<dbReference type="AlphaFoldDB" id="A0A368ZXJ3"/>
<evidence type="ECO:0000256" key="1">
    <source>
        <dbReference type="ARBA" id="ARBA00023125"/>
    </source>
</evidence>
<protein>
    <submittedName>
        <fullName evidence="3">Transcriptional regulator with XRE-family HTH domain</fullName>
    </submittedName>
</protein>
<feature type="domain" description="HTH cro/C1-type" evidence="2">
    <location>
        <begin position="18"/>
        <end position="72"/>
    </location>
</feature>
<evidence type="ECO:0000313" key="4">
    <source>
        <dbReference type="Proteomes" id="UP000253517"/>
    </source>
</evidence>
<dbReference type="SUPFAM" id="SSF47413">
    <property type="entry name" value="lambda repressor-like DNA-binding domains"/>
    <property type="match status" value="1"/>
</dbReference>
<keyword evidence="1" id="KW-0238">DNA-binding</keyword>
<dbReference type="PROSITE" id="PS50943">
    <property type="entry name" value="HTH_CROC1"/>
    <property type="match status" value="1"/>
</dbReference>
<dbReference type="RefSeq" id="WP_114366604.1">
    <property type="nucleotide sequence ID" value="NZ_BHZF01000013.1"/>
</dbReference>
<dbReference type="PANTHER" id="PTHR46797:SF19">
    <property type="entry name" value="BLL2473 PROTEIN"/>
    <property type="match status" value="1"/>
</dbReference>
<dbReference type="Proteomes" id="UP000253517">
    <property type="component" value="Unassembled WGS sequence"/>
</dbReference>
<dbReference type="Pfam" id="PF01381">
    <property type="entry name" value="HTH_3"/>
    <property type="match status" value="1"/>
</dbReference>
<accession>A0A368ZXJ3</accession>
<evidence type="ECO:0000259" key="2">
    <source>
        <dbReference type="PROSITE" id="PS50943"/>
    </source>
</evidence>
<proteinExistence type="predicted"/>
<dbReference type="Gene3D" id="1.10.260.40">
    <property type="entry name" value="lambda repressor-like DNA-binding domains"/>
    <property type="match status" value="1"/>
</dbReference>
<keyword evidence="4" id="KW-1185">Reference proteome</keyword>
<name>A0A368ZXJ3_9FLAO</name>
<organism evidence="3 4">
    <name type="scientific">Schleiferia thermophila</name>
    <dbReference type="NCBI Taxonomy" id="884107"/>
    <lineage>
        <taxon>Bacteria</taxon>
        <taxon>Pseudomonadati</taxon>
        <taxon>Bacteroidota</taxon>
        <taxon>Flavobacteriia</taxon>
        <taxon>Flavobacteriales</taxon>
        <taxon>Schleiferiaceae</taxon>
        <taxon>Schleiferia</taxon>
    </lineage>
</organism>
<dbReference type="InterPro" id="IPR001387">
    <property type="entry name" value="Cro/C1-type_HTH"/>
</dbReference>
<dbReference type="GO" id="GO:0003700">
    <property type="term" value="F:DNA-binding transcription factor activity"/>
    <property type="evidence" value="ECO:0007669"/>
    <property type="project" value="TreeGrafter"/>
</dbReference>